<dbReference type="RefSeq" id="WP_073116267.1">
    <property type="nucleotide sequence ID" value="NZ_FRCE01000003.1"/>
</dbReference>
<dbReference type="PROSITE" id="PS51257">
    <property type="entry name" value="PROKAR_LIPOPROTEIN"/>
    <property type="match status" value="1"/>
</dbReference>
<dbReference type="Gene3D" id="3.40.190.10">
    <property type="entry name" value="Periplasmic binding protein-like II"/>
    <property type="match status" value="2"/>
</dbReference>
<dbReference type="Pfam" id="PF12849">
    <property type="entry name" value="PBP_like_2"/>
    <property type="match status" value="1"/>
</dbReference>
<evidence type="ECO:0000256" key="4">
    <source>
        <dbReference type="PIRNR" id="PIRNR002756"/>
    </source>
</evidence>
<dbReference type="PANTHER" id="PTHR42996:SF1">
    <property type="entry name" value="PHOSPHATE-BINDING PROTEIN PSTS"/>
    <property type="match status" value="1"/>
</dbReference>
<dbReference type="AlphaFoldDB" id="A0ABD7M6H4"/>
<feature type="signal peptide" evidence="6">
    <location>
        <begin position="1"/>
        <end position="28"/>
    </location>
</feature>
<dbReference type="SUPFAM" id="SSF53850">
    <property type="entry name" value="Periplasmic binding protein-like II"/>
    <property type="match status" value="1"/>
</dbReference>
<dbReference type="PANTHER" id="PTHR42996">
    <property type="entry name" value="PHOSPHATE-BINDING PROTEIN PSTS"/>
    <property type="match status" value="1"/>
</dbReference>
<sequence>MKALRFGRSAALLSVAAIALTACSSADSGNGGSDASGSAAGGEQGTTSEVQGNLFGAGASSQEAAMTAWTQGVTKTAPNLTVQYSPDGSGAGREKFLAGATSFAGSDAALKEEEAESAKENCGDEGAFHVPAYISPIAVAYNLPGVDDVKMDAETIAKVFSGEIKNWNDEAIAAQNEGVELPDTPITVVHRSDDSGTTENFTAYLTEAAGDAWSYDEVETWPSDITAESAQGTKGVVGLASQTEGAITYADASAVGELGTVSVKVGEEYVKYSSAAAAATVEKSEAKEDGSIELDRATDESGVYPVVLVSYHIYCNQYGSQETVDQVKAFAEYVVSEDGQKTAEESAGNAPISEDTRKKAMERIEAISVKG</sequence>
<feature type="region of interest" description="Disordered" evidence="5">
    <location>
        <begin position="26"/>
        <end position="53"/>
    </location>
</feature>
<evidence type="ECO:0000256" key="2">
    <source>
        <dbReference type="ARBA" id="ARBA00022448"/>
    </source>
</evidence>
<evidence type="ECO:0000313" key="8">
    <source>
        <dbReference type="EMBL" id="SHL45826.1"/>
    </source>
</evidence>
<feature type="domain" description="PBP" evidence="7">
    <location>
        <begin position="47"/>
        <end position="337"/>
    </location>
</feature>
<evidence type="ECO:0000256" key="5">
    <source>
        <dbReference type="SAM" id="MobiDB-lite"/>
    </source>
</evidence>
<dbReference type="InterPro" id="IPR050962">
    <property type="entry name" value="Phosphate-bind_PstS"/>
</dbReference>
<feature type="compositionally biased region" description="Gly residues" evidence="5">
    <location>
        <begin position="29"/>
        <end position="44"/>
    </location>
</feature>
<organism evidence="8 9">
    <name type="scientific">Micrococcus luteus</name>
    <name type="common">Micrococcus lysodeikticus</name>
    <dbReference type="NCBI Taxonomy" id="1270"/>
    <lineage>
        <taxon>Bacteria</taxon>
        <taxon>Bacillati</taxon>
        <taxon>Actinomycetota</taxon>
        <taxon>Actinomycetes</taxon>
        <taxon>Micrococcales</taxon>
        <taxon>Micrococcaceae</taxon>
        <taxon>Micrococcus</taxon>
    </lineage>
</organism>
<dbReference type="CDD" id="cd13565">
    <property type="entry name" value="PBP2_PstS"/>
    <property type="match status" value="1"/>
</dbReference>
<evidence type="ECO:0000256" key="3">
    <source>
        <dbReference type="ARBA" id="ARBA00022592"/>
    </source>
</evidence>
<proteinExistence type="inferred from homology"/>
<protein>
    <recommendedName>
        <fullName evidence="4">Phosphate-binding protein</fullName>
    </recommendedName>
</protein>
<comment type="similarity">
    <text evidence="1 4">Belongs to the PstS family.</text>
</comment>
<dbReference type="PIRSF" id="PIRSF002756">
    <property type="entry name" value="PstS"/>
    <property type="match status" value="1"/>
</dbReference>
<dbReference type="InterPro" id="IPR005673">
    <property type="entry name" value="ABC_phos-bd_PstS"/>
</dbReference>
<dbReference type="Proteomes" id="UP000184253">
    <property type="component" value="Unassembled WGS sequence"/>
</dbReference>
<dbReference type="EMBL" id="FRCE01000003">
    <property type="protein sequence ID" value="SHL45826.1"/>
    <property type="molecule type" value="Genomic_DNA"/>
</dbReference>
<comment type="caution">
    <text evidence="8">The sequence shown here is derived from an EMBL/GenBank/DDBJ whole genome shotgun (WGS) entry which is preliminary data.</text>
</comment>
<name>A0ABD7M6H4_MICLU</name>
<keyword evidence="3 4" id="KW-0592">Phosphate transport</keyword>
<evidence type="ECO:0000259" key="7">
    <source>
        <dbReference type="Pfam" id="PF12849"/>
    </source>
</evidence>
<accession>A0ABD7M6H4</accession>
<dbReference type="InterPro" id="IPR024370">
    <property type="entry name" value="PBP_domain"/>
</dbReference>
<evidence type="ECO:0000256" key="1">
    <source>
        <dbReference type="ARBA" id="ARBA00008725"/>
    </source>
</evidence>
<keyword evidence="6" id="KW-0732">Signal</keyword>
<keyword evidence="2 4" id="KW-0813">Transport</keyword>
<dbReference type="GO" id="GO:0006817">
    <property type="term" value="P:phosphate ion transport"/>
    <property type="evidence" value="ECO:0007669"/>
    <property type="project" value="UniProtKB-KW"/>
</dbReference>
<dbReference type="NCBIfam" id="TIGR00975">
    <property type="entry name" value="3a0107s03"/>
    <property type="match status" value="1"/>
</dbReference>
<feature type="chain" id="PRO_5044863452" description="Phosphate-binding protein" evidence="6">
    <location>
        <begin position="29"/>
        <end position="371"/>
    </location>
</feature>
<gene>
    <name evidence="8" type="ORF">SAMN04487849_103140</name>
</gene>
<reference evidence="8 9" key="1">
    <citation type="submission" date="2016-11" db="EMBL/GenBank/DDBJ databases">
        <authorList>
            <person name="Varghese N."/>
            <person name="Submissions S."/>
        </authorList>
    </citation>
    <scope>NUCLEOTIDE SEQUENCE [LARGE SCALE GENOMIC DNA]</scope>
    <source>
        <strain evidence="8 9">VTM4R57</strain>
    </source>
</reference>
<evidence type="ECO:0000313" key="9">
    <source>
        <dbReference type="Proteomes" id="UP000184253"/>
    </source>
</evidence>
<evidence type="ECO:0000256" key="6">
    <source>
        <dbReference type="SAM" id="SignalP"/>
    </source>
</evidence>